<keyword evidence="6" id="KW-0067">ATP-binding</keyword>
<dbReference type="SUPFAM" id="SSF52540">
    <property type="entry name" value="P-loop containing nucleoside triphosphate hydrolases"/>
    <property type="match status" value="1"/>
</dbReference>
<dbReference type="InterPro" id="IPR027417">
    <property type="entry name" value="P-loop_NTPase"/>
</dbReference>
<dbReference type="GO" id="GO:0005681">
    <property type="term" value="C:spliceosomal complex"/>
    <property type="evidence" value="ECO:0007669"/>
    <property type="project" value="TreeGrafter"/>
</dbReference>
<dbReference type="Proteomes" id="UP000230066">
    <property type="component" value="Unassembled WGS sequence"/>
</dbReference>
<dbReference type="PANTHER" id="PTHR18934">
    <property type="entry name" value="ATP-DEPENDENT RNA HELICASE"/>
    <property type="match status" value="1"/>
</dbReference>
<comment type="similarity">
    <text evidence="8">Belongs to the DEAD box helicase family. DEAH subfamily. DDX15/PRP43 sub-subfamily.</text>
</comment>
<dbReference type="SMART" id="SM00487">
    <property type="entry name" value="DEXDc"/>
    <property type="match status" value="1"/>
</dbReference>
<dbReference type="InterPro" id="IPR011709">
    <property type="entry name" value="DEAD-box_helicase_OB_fold"/>
</dbReference>
<keyword evidence="5 12" id="KW-0347">Helicase</keyword>
<dbReference type="SMART" id="SM00490">
    <property type="entry name" value="HELICc"/>
    <property type="match status" value="1"/>
</dbReference>
<evidence type="ECO:0000256" key="6">
    <source>
        <dbReference type="ARBA" id="ARBA00022840"/>
    </source>
</evidence>
<dbReference type="PROSITE" id="PS51192">
    <property type="entry name" value="HELICASE_ATP_BIND_1"/>
    <property type="match status" value="1"/>
</dbReference>
<feature type="domain" description="Helicase C-terminal" evidence="11">
    <location>
        <begin position="276"/>
        <end position="430"/>
    </location>
</feature>
<dbReference type="PROSITE" id="PS51194">
    <property type="entry name" value="HELICASE_CTER"/>
    <property type="match status" value="1"/>
</dbReference>
<evidence type="ECO:0000256" key="1">
    <source>
        <dbReference type="ARBA" id="ARBA00012552"/>
    </source>
</evidence>
<evidence type="ECO:0000313" key="12">
    <source>
        <dbReference type="EMBL" id="THD24989.1"/>
    </source>
</evidence>
<dbReference type="AlphaFoldDB" id="A0A4E0R8C3"/>
<dbReference type="GO" id="GO:0006397">
    <property type="term" value="P:mRNA processing"/>
    <property type="evidence" value="ECO:0007669"/>
    <property type="project" value="UniProtKB-KW"/>
</dbReference>
<dbReference type="Pfam" id="PF07717">
    <property type="entry name" value="OB_NTP_bind"/>
    <property type="match status" value="1"/>
</dbReference>
<keyword evidence="4" id="KW-0378">Hydrolase</keyword>
<dbReference type="CDD" id="cd17973">
    <property type="entry name" value="DEXHc_DHX15"/>
    <property type="match status" value="1"/>
</dbReference>
<sequence length="721" mass="82368">MVSIEECEIFFSGLSFCYPHCNILENAMSSRHRIDLGDAKPRRSSYFEYEGLGPKFGKSELRFIEEKPCKAFSAKYYDIFRKRIQLPVWEYKEEFFKVISDNQVTVLVGETGSGKTTQIPQWCLEWITGRYPTKKAVACTQPRRVAAMSVAQRVSEEMDVELGQEVGYSIRFEDCTSARTLLKYMTDGMLLREGMSDPLLEAYGVILLDEAHERTLATDILMGLLKEVIKQRSDLKIVVMSATLDAGKFQDYFHKAPLMTVPGRTHPVEIFYTPEPERDYLEAAIRTVIQIHMCEEVEGDILLFLTGQEEIEEACKRIQREVEGLGPDVVVSTNIAETSLTIDGVVFVIDPGFAKQKVYNPRIRVESLLVTAISKASAQQRAGRAGRTKPGKCFRLYTEKAYATEMQENTYPEILRSNLGTVVLQLKKLGIDDLVHFDFMDPPAPETLMRALELLNYLAALDDDGNLTDLGSMMAEFPLDPQLAKMVIASCDFNCSNEVLSITAMLSVPQCFVRPADSKKSADEAKMRFAHIDGDHLTMLNVYHAFKQNHEDPQWCYDNFINFRSLKSADNVRVQLARIMDRFSLRRSSTHFSSRDYYLNIRKALVSGFFMQAAHLERTGHYLTVKDNQVVQLHPSTVLDHKPEWVLYNEFVLTSKNYIRTVTEVKPDWLVRIAPQYYDMSNFPDCEARRVLERIVQRVQSKKLQQEQKQAQEASKTNSVA</sequence>
<dbReference type="EMBL" id="JXXN02001340">
    <property type="protein sequence ID" value="THD24989.1"/>
    <property type="molecule type" value="Genomic_DNA"/>
</dbReference>
<accession>A0A4E0R8C3</accession>
<evidence type="ECO:0000256" key="3">
    <source>
        <dbReference type="ARBA" id="ARBA00022741"/>
    </source>
</evidence>
<comment type="caution">
    <text evidence="12">The sequence shown here is derived from an EMBL/GenBank/DDBJ whole genome shotgun (WGS) entry which is preliminary data.</text>
</comment>
<protein>
    <recommendedName>
        <fullName evidence="1">RNA helicase</fullName>
        <ecNumber evidence="1">3.6.4.13</ecNumber>
    </recommendedName>
</protein>
<dbReference type="InterPro" id="IPR007502">
    <property type="entry name" value="Helicase-assoc_dom"/>
</dbReference>
<dbReference type="GO" id="GO:0016787">
    <property type="term" value="F:hydrolase activity"/>
    <property type="evidence" value="ECO:0007669"/>
    <property type="project" value="UniProtKB-KW"/>
</dbReference>
<dbReference type="PROSITE" id="PS00690">
    <property type="entry name" value="DEAH_ATP_HELICASE"/>
    <property type="match status" value="1"/>
</dbReference>
<keyword evidence="7" id="KW-0508">mRNA splicing</keyword>
<dbReference type="CDD" id="cd18791">
    <property type="entry name" value="SF2_C_RHA"/>
    <property type="match status" value="1"/>
</dbReference>
<evidence type="ECO:0000256" key="5">
    <source>
        <dbReference type="ARBA" id="ARBA00022806"/>
    </source>
</evidence>
<proteinExistence type="inferred from homology"/>
<dbReference type="SMART" id="SM00847">
    <property type="entry name" value="HA2"/>
    <property type="match status" value="1"/>
</dbReference>
<keyword evidence="2" id="KW-0507">mRNA processing</keyword>
<dbReference type="FunFam" id="1.20.120.1080:FF:000003">
    <property type="entry name" value="Pre-mRNA-splicing factor ATP-dependent RNA helicase PRP43"/>
    <property type="match status" value="1"/>
</dbReference>
<dbReference type="Pfam" id="PF00271">
    <property type="entry name" value="Helicase_C"/>
    <property type="match status" value="1"/>
</dbReference>
<dbReference type="InterPro" id="IPR011545">
    <property type="entry name" value="DEAD/DEAH_box_helicase_dom"/>
</dbReference>
<feature type="domain" description="Helicase ATP-binding" evidence="10">
    <location>
        <begin position="96"/>
        <end position="262"/>
    </location>
</feature>
<dbReference type="GO" id="GO:0003723">
    <property type="term" value="F:RNA binding"/>
    <property type="evidence" value="ECO:0007669"/>
    <property type="project" value="TreeGrafter"/>
</dbReference>
<evidence type="ECO:0000256" key="8">
    <source>
        <dbReference type="ARBA" id="ARBA00024333"/>
    </source>
</evidence>
<dbReference type="Pfam" id="PF04408">
    <property type="entry name" value="WHD_HA2"/>
    <property type="match status" value="1"/>
</dbReference>
<reference evidence="12" key="1">
    <citation type="submission" date="2019-03" db="EMBL/GenBank/DDBJ databases">
        <title>Improved annotation for the trematode Fasciola hepatica.</title>
        <authorList>
            <person name="Choi Y.-J."/>
            <person name="Martin J."/>
            <person name="Mitreva M."/>
        </authorList>
    </citation>
    <scope>NUCLEOTIDE SEQUENCE [LARGE SCALE GENOMIC DNA]</scope>
</reference>
<evidence type="ECO:0000256" key="4">
    <source>
        <dbReference type="ARBA" id="ARBA00022801"/>
    </source>
</evidence>
<dbReference type="GO" id="GO:0003724">
    <property type="term" value="F:RNA helicase activity"/>
    <property type="evidence" value="ECO:0007669"/>
    <property type="project" value="UniProtKB-EC"/>
</dbReference>
<evidence type="ECO:0000256" key="9">
    <source>
        <dbReference type="ARBA" id="ARBA00047984"/>
    </source>
</evidence>
<dbReference type="EC" id="3.6.4.13" evidence="1"/>
<evidence type="ECO:0000259" key="10">
    <source>
        <dbReference type="PROSITE" id="PS51192"/>
    </source>
</evidence>
<comment type="catalytic activity">
    <reaction evidence="9">
        <text>ATP + H2O = ADP + phosphate + H(+)</text>
        <dbReference type="Rhea" id="RHEA:13065"/>
        <dbReference type="ChEBI" id="CHEBI:15377"/>
        <dbReference type="ChEBI" id="CHEBI:15378"/>
        <dbReference type="ChEBI" id="CHEBI:30616"/>
        <dbReference type="ChEBI" id="CHEBI:43474"/>
        <dbReference type="ChEBI" id="CHEBI:456216"/>
        <dbReference type="EC" id="3.6.4.13"/>
    </reaction>
</comment>
<evidence type="ECO:0000313" key="13">
    <source>
        <dbReference type="Proteomes" id="UP000230066"/>
    </source>
</evidence>
<dbReference type="Gene3D" id="1.20.120.1080">
    <property type="match status" value="1"/>
</dbReference>
<dbReference type="InterPro" id="IPR044756">
    <property type="entry name" value="DHX15_DEXHc"/>
</dbReference>
<dbReference type="GO" id="GO:0008380">
    <property type="term" value="P:RNA splicing"/>
    <property type="evidence" value="ECO:0007669"/>
    <property type="project" value="UniProtKB-KW"/>
</dbReference>
<name>A0A4E0R8C3_FASHE</name>
<dbReference type="PANTHER" id="PTHR18934:SF109">
    <property type="entry name" value="ATP-DEPENDENT RNA HELICASE DHX15 HOMOLOG"/>
    <property type="match status" value="1"/>
</dbReference>
<keyword evidence="3" id="KW-0547">Nucleotide-binding</keyword>
<dbReference type="Gene3D" id="3.40.50.300">
    <property type="entry name" value="P-loop containing nucleotide triphosphate hydrolases"/>
    <property type="match status" value="3"/>
</dbReference>
<keyword evidence="13" id="KW-1185">Reference proteome</keyword>
<dbReference type="InterPro" id="IPR002464">
    <property type="entry name" value="DNA/RNA_helicase_DEAH_CS"/>
</dbReference>
<gene>
    <name evidence="12" type="ORF">D915_004308</name>
</gene>
<dbReference type="Pfam" id="PF00270">
    <property type="entry name" value="DEAD"/>
    <property type="match status" value="1"/>
</dbReference>
<evidence type="ECO:0000259" key="11">
    <source>
        <dbReference type="PROSITE" id="PS51194"/>
    </source>
</evidence>
<organism evidence="12 13">
    <name type="scientific">Fasciola hepatica</name>
    <name type="common">Liver fluke</name>
    <dbReference type="NCBI Taxonomy" id="6192"/>
    <lineage>
        <taxon>Eukaryota</taxon>
        <taxon>Metazoa</taxon>
        <taxon>Spiralia</taxon>
        <taxon>Lophotrochozoa</taxon>
        <taxon>Platyhelminthes</taxon>
        <taxon>Trematoda</taxon>
        <taxon>Digenea</taxon>
        <taxon>Plagiorchiida</taxon>
        <taxon>Echinostomata</taxon>
        <taxon>Echinostomatoidea</taxon>
        <taxon>Fasciolidae</taxon>
        <taxon>Fasciola</taxon>
    </lineage>
</organism>
<dbReference type="InterPro" id="IPR014001">
    <property type="entry name" value="Helicase_ATP-bd"/>
</dbReference>
<dbReference type="InterPro" id="IPR001650">
    <property type="entry name" value="Helicase_C-like"/>
</dbReference>
<evidence type="ECO:0000256" key="2">
    <source>
        <dbReference type="ARBA" id="ARBA00022664"/>
    </source>
</evidence>
<dbReference type="InterPro" id="IPR048333">
    <property type="entry name" value="HA2_WH"/>
</dbReference>
<evidence type="ECO:0000256" key="7">
    <source>
        <dbReference type="ARBA" id="ARBA00023187"/>
    </source>
</evidence>
<dbReference type="GO" id="GO:0005524">
    <property type="term" value="F:ATP binding"/>
    <property type="evidence" value="ECO:0007669"/>
    <property type="project" value="UniProtKB-KW"/>
</dbReference>
<dbReference type="Pfam" id="PF21010">
    <property type="entry name" value="HA2_C"/>
    <property type="match status" value="1"/>
</dbReference>
<dbReference type="FunFam" id="3.40.50.300:FF:000324">
    <property type="entry name" value="pre-mRNA-splicing factor ATP-dependent RNA helicase DHX15"/>
    <property type="match status" value="1"/>
</dbReference>